<keyword evidence="1" id="KW-0472">Membrane</keyword>
<feature type="transmembrane region" description="Helical" evidence="1">
    <location>
        <begin position="34"/>
        <end position="55"/>
    </location>
</feature>
<protein>
    <submittedName>
        <fullName evidence="2">Uncharacterized protein</fullName>
    </submittedName>
</protein>
<feature type="transmembrane region" description="Helical" evidence="1">
    <location>
        <begin position="82"/>
        <end position="102"/>
    </location>
</feature>
<evidence type="ECO:0000313" key="2">
    <source>
        <dbReference type="EMBL" id="MET3644457.1"/>
    </source>
</evidence>
<keyword evidence="1" id="KW-0812">Transmembrane</keyword>
<proteinExistence type="predicted"/>
<dbReference type="RefSeq" id="WP_354280773.1">
    <property type="nucleotide sequence ID" value="NZ_JBEPMK010000003.1"/>
</dbReference>
<comment type="caution">
    <text evidence="2">The sequence shown here is derived from an EMBL/GenBank/DDBJ whole genome shotgun (WGS) entry which is preliminary data.</text>
</comment>
<reference evidence="2 3" key="1">
    <citation type="submission" date="2024-06" db="EMBL/GenBank/DDBJ databases">
        <title>Genomic Encyclopedia of Type Strains, Phase IV (KMG-IV): sequencing the most valuable type-strain genomes for metagenomic binning, comparative biology and taxonomic classification.</title>
        <authorList>
            <person name="Goeker M."/>
        </authorList>
    </citation>
    <scope>NUCLEOTIDE SEQUENCE [LARGE SCALE GENOMIC DNA]</scope>
    <source>
        <strain evidence="2 3">DSM 15349</strain>
    </source>
</reference>
<evidence type="ECO:0000256" key="1">
    <source>
        <dbReference type="SAM" id="Phobius"/>
    </source>
</evidence>
<keyword evidence="3" id="KW-1185">Reference proteome</keyword>
<name>A0ABV2JL87_9STRE</name>
<evidence type="ECO:0000313" key="3">
    <source>
        <dbReference type="Proteomes" id="UP001549055"/>
    </source>
</evidence>
<accession>A0ABV2JL87</accession>
<dbReference type="Proteomes" id="UP001549055">
    <property type="component" value="Unassembled WGS sequence"/>
</dbReference>
<dbReference type="EMBL" id="JBEPMK010000003">
    <property type="protein sequence ID" value="MET3644457.1"/>
    <property type="molecule type" value="Genomic_DNA"/>
</dbReference>
<sequence length="180" mass="20587">MMHPVLSDFFDGLLGSYTFSTGVENVFYARLPYVTYYVGQLTKFLLWIGVIRYALRKQHPEVGLFQLKNIAKEMWRTTSGKLECVVLLFWVTFLFVSTINSVPTALPMMQGYFKTAGDGIDEEIQVLHTRSGGSKSSAGEIDALFVSSVDERSYFLHVINASKLWLNRQKKGKFTRRYCI</sequence>
<organism evidence="2 3">
    <name type="scientific">Streptococcus gallinaceus</name>
    <dbReference type="NCBI Taxonomy" id="165758"/>
    <lineage>
        <taxon>Bacteria</taxon>
        <taxon>Bacillati</taxon>
        <taxon>Bacillota</taxon>
        <taxon>Bacilli</taxon>
        <taxon>Lactobacillales</taxon>
        <taxon>Streptococcaceae</taxon>
        <taxon>Streptococcus</taxon>
    </lineage>
</organism>
<gene>
    <name evidence="2" type="ORF">ABID27_001081</name>
</gene>
<keyword evidence="1" id="KW-1133">Transmembrane helix</keyword>